<feature type="domain" description="TNT" evidence="2">
    <location>
        <begin position="119"/>
        <end position="214"/>
    </location>
</feature>
<keyword evidence="4" id="KW-1185">Reference proteome</keyword>
<protein>
    <recommendedName>
        <fullName evidence="2">TNT domain-containing protein</fullName>
    </recommendedName>
</protein>
<dbReference type="Proteomes" id="UP000243498">
    <property type="component" value="Unassembled WGS sequence"/>
</dbReference>
<dbReference type="PANTHER" id="PTHR42059:SF1">
    <property type="entry name" value="TNT DOMAIN-CONTAINING PROTEIN"/>
    <property type="match status" value="1"/>
</dbReference>
<dbReference type="OMA" id="WETAGEC"/>
<evidence type="ECO:0000259" key="2">
    <source>
        <dbReference type="Pfam" id="PF14021"/>
    </source>
</evidence>
<organism evidence="3 4">
    <name type="scientific">Metarhizium rileyi (strain RCEF 4871)</name>
    <name type="common">Nomuraea rileyi</name>
    <dbReference type="NCBI Taxonomy" id="1649241"/>
    <lineage>
        <taxon>Eukaryota</taxon>
        <taxon>Fungi</taxon>
        <taxon>Dikarya</taxon>
        <taxon>Ascomycota</taxon>
        <taxon>Pezizomycotina</taxon>
        <taxon>Sordariomycetes</taxon>
        <taxon>Hypocreomycetidae</taxon>
        <taxon>Hypocreales</taxon>
        <taxon>Clavicipitaceae</taxon>
        <taxon>Metarhizium</taxon>
    </lineage>
</organism>
<dbReference type="GO" id="GO:0050135">
    <property type="term" value="F:NADP+ nucleosidase activity"/>
    <property type="evidence" value="ECO:0007669"/>
    <property type="project" value="InterPro"/>
</dbReference>
<feature type="chain" id="PRO_5007836902" description="TNT domain-containing protein" evidence="1">
    <location>
        <begin position="19"/>
        <end position="275"/>
    </location>
</feature>
<dbReference type="EMBL" id="AZHC01000002">
    <property type="protein sequence ID" value="OAA50314.1"/>
    <property type="molecule type" value="Genomic_DNA"/>
</dbReference>
<gene>
    <name evidence="3" type="ORF">NOR_00764</name>
</gene>
<evidence type="ECO:0000313" key="4">
    <source>
        <dbReference type="Proteomes" id="UP000243498"/>
    </source>
</evidence>
<name>A0A162KFB9_METRR</name>
<evidence type="ECO:0000313" key="3">
    <source>
        <dbReference type="EMBL" id="OAA50314.1"/>
    </source>
</evidence>
<keyword evidence="1" id="KW-0732">Signal</keyword>
<dbReference type="InterPro" id="IPR053024">
    <property type="entry name" value="Fungal_surface_NADase"/>
</dbReference>
<reference evidence="3 4" key="1">
    <citation type="journal article" date="2016" name="Genome Biol. Evol.">
        <title>Divergent and convergent evolution of fungal pathogenicity.</title>
        <authorList>
            <person name="Shang Y."/>
            <person name="Xiao G."/>
            <person name="Zheng P."/>
            <person name="Cen K."/>
            <person name="Zhan S."/>
            <person name="Wang C."/>
        </authorList>
    </citation>
    <scope>NUCLEOTIDE SEQUENCE [LARGE SCALE GENOMIC DNA]</scope>
    <source>
        <strain evidence="3 4">RCEF 4871</strain>
    </source>
</reference>
<sequence length="275" mass="29785">MHALLPTLSLSVLLLASASPISRDGVASCDPNNFCSGVGNTSPGPYTCGNNLLGPVGLQNVRIRAGNILGQILDNYHPFAGTCPGAFLQKYSSGKRYRYPPADGFALKYDGEPVMKYLTLAPGTMLDRFGTDSGRFLSPFGTPYENRSLGPASLSSSPKYTDGTPYNFHVYRVLKDLTVQAGLIAPWFGQPGKGIQYVLSMEVSEAIRRGFLVETCKPGMVACGKEHKTNVPSTIICNARSRWEVETVCGTGQWCKLNLTDQAPSCQDKERFKLA</sequence>
<dbReference type="PANTHER" id="PTHR42059">
    <property type="entry name" value="TNT DOMAIN-CONTAINING PROTEIN"/>
    <property type="match status" value="1"/>
</dbReference>
<comment type="caution">
    <text evidence="3">The sequence shown here is derived from an EMBL/GenBank/DDBJ whole genome shotgun (WGS) entry which is preliminary data.</text>
</comment>
<accession>A0A162KFB9</accession>
<dbReference type="InterPro" id="IPR025331">
    <property type="entry name" value="TNT"/>
</dbReference>
<dbReference type="AlphaFoldDB" id="A0A162KFB9"/>
<dbReference type="OrthoDB" id="2923349at2759"/>
<dbReference type="Pfam" id="PF14021">
    <property type="entry name" value="TNT"/>
    <property type="match status" value="1"/>
</dbReference>
<proteinExistence type="predicted"/>
<evidence type="ECO:0000256" key="1">
    <source>
        <dbReference type="SAM" id="SignalP"/>
    </source>
</evidence>
<feature type="signal peptide" evidence="1">
    <location>
        <begin position="1"/>
        <end position="18"/>
    </location>
</feature>